<dbReference type="GO" id="GO:0019433">
    <property type="term" value="P:triglyceride catabolic process"/>
    <property type="evidence" value="ECO:0007669"/>
    <property type="project" value="TreeGrafter"/>
</dbReference>
<accession>G9NZ41</accession>
<dbReference type="PANTHER" id="PTHR44169">
    <property type="entry name" value="NADPH-DEPENDENT 1-ACYLDIHYDROXYACETONE PHOSPHATE REDUCTASE"/>
    <property type="match status" value="1"/>
</dbReference>
<dbReference type="InterPro" id="IPR002347">
    <property type="entry name" value="SDR_fam"/>
</dbReference>
<dbReference type="AlphaFoldDB" id="G9NZ41"/>
<dbReference type="SUPFAM" id="SSF51735">
    <property type="entry name" value="NAD(P)-binding Rossmann-fold domains"/>
    <property type="match status" value="1"/>
</dbReference>
<dbReference type="Proteomes" id="UP000005426">
    <property type="component" value="Unassembled WGS sequence"/>
</dbReference>
<evidence type="ECO:0000256" key="2">
    <source>
        <dbReference type="ARBA" id="ARBA00023002"/>
    </source>
</evidence>
<dbReference type="HOGENOM" id="CLU_010194_2_9_1"/>
<dbReference type="Pfam" id="PF00106">
    <property type="entry name" value="adh_short"/>
    <property type="match status" value="1"/>
</dbReference>
<dbReference type="EMBL" id="ABDG02000025">
    <property type="protein sequence ID" value="EHK44591.1"/>
    <property type="molecule type" value="Genomic_DNA"/>
</dbReference>
<dbReference type="GeneID" id="25779341"/>
<dbReference type="InterPro" id="IPR036291">
    <property type="entry name" value="NAD(P)-bd_dom_sf"/>
</dbReference>
<organism evidence="3 4">
    <name type="scientific">Hypocrea atroviridis (strain ATCC 20476 / IMI 206040)</name>
    <name type="common">Trichoderma atroviride</name>
    <dbReference type="NCBI Taxonomy" id="452589"/>
    <lineage>
        <taxon>Eukaryota</taxon>
        <taxon>Fungi</taxon>
        <taxon>Dikarya</taxon>
        <taxon>Ascomycota</taxon>
        <taxon>Pezizomycotina</taxon>
        <taxon>Sordariomycetes</taxon>
        <taxon>Hypocreomycetidae</taxon>
        <taxon>Hypocreales</taxon>
        <taxon>Hypocreaceae</taxon>
        <taxon>Trichoderma</taxon>
    </lineage>
</organism>
<reference evidence="3 4" key="1">
    <citation type="journal article" date="2011" name="Genome Biol.">
        <title>Comparative genome sequence analysis underscores mycoparasitism as the ancestral life style of Trichoderma.</title>
        <authorList>
            <person name="Kubicek C.P."/>
            <person name="Herrera-Estrella A."/>
            <person name="Seidl-Seiboth V."/>
            <person name="Martinez D.A."/>
            <person name="Druzhinina I.S."/>
            <person name="Thon M."/>
            <person name="Zeilinger S."/>
            <person name="Casas-Flores S."/>
            <person name="Horwitz B.A."/>
            <person name="Mukherjee P.K."/>
            <person name="Mukherjee M."/>
            <person name="Kredics L."/>
            <person name="Alcaraz L.D."/>
            <person name="Aerts A."/>
            <person name="Antal Z."/>
            <person name="Atanasova L."/>
            <person name="Cervantes-Badillo M.G."/>
            <person name="Challacombe J."/>
            <person name="Chertkov O."/>
            <person name="McCluskey K."/>
            <person name="Coulpier F."/>
            <person name="Deshpande N."/>
            <person name="von Doehren H."/>
            <person name="Ebbole D.J."/>
            <person name="Esquivel-Naranjo E.U."/>
            <person name="Fekete E."/>
            <person name="Flipphi M."/>
            <person name="Glaser F."/>
            <person name="Gomez-Rodriguez E.Y."/>
            <person name="Gruber S."/>
            <person name="Han C."/>
            <person name="Henrissat B."/>
            <person name="Hermosa R."/>
            <person name="Hernandez-Onate M."/>
            <person name="Karaffa L."/>
            <person name="Kosti I."/>
            <person name="Le Crom S."/>
            <person name="Lindquist E."/>
            <person name="Lucas S."/>
            <person name="Luebeck M."/>
            <person name="Luebeck P.S."/>
            <person name="Margeot A."/>
            <person name="Metz B."/>
            <person name="Misra M."/>
            <person name="Nevalainen H."/>
            <person name="Omann M."/>
            <person name="Packer N."/>
            <person name="Perrone G."/>
            <person name="Uresti-Rivera E.E."/>
            <person name="Salamov A."/>
            <person name="Schmoll M."/>
            <person name="Seiboth B."/>
            <person name="Shapiro H."/>
            <person name="Sukno S."/>
            <person name="Tamayo-Ramos J.A."/>
            <person name="Tisch D."/>
            <person name="Wiest A."/>
            <person name="Wilkinson H.H."/>
            <person name="Zhang M."/>
            <person name="Coutinho P.M."/>
            <person name="Kenerley C.M."/>
            <person name="Monte E."/>
            <person name="Baker S.E."/>
            <person name="Grigoriev I.V."/>
        </authorList>
    </citation>
    <scope>NUCLEOTIDE SEQUENCE [LARGE SCALE GENOMIC DNA]</scope>
    <source>
        <strain evidence="4">ATCC 20476 / IMI 206040</strain>
    </source>
</reference>
<dbReference type="eggNOG" id="KOG1209">
    <property type="taxonomic scope" value="Eukaryota"/>
</dbReference>
<dbReference type="GO" id="GO:0006654">
    <property type="term" value="P:phosphatidic acid biosynthetic process"/>
    <property type="evidence" value="ECO:0007669"/>
    <property type="project" value="TreeGrafter"/>
</dbReference>
<proteinExistence type="inferred from homology"/>
<dbReference type="Gene3D" id="3.40.50.720">
    <property type="entry name" value="NAD(P)-binding Rossmann-like Domain"/>
    <property type="match status" value="1"/>
</dbReference>
<dbReference type="GO" id="GO:0000140">
    <property type="term" value="F:acylglycerone-phosphate reductase (NADP+) activity"/>
    <property type="evidence" value="ECO:0007669"/>
    <property type="project" value="TreeGrafter"/>
</dbReference>
<dbReference type="KEGG" id="tatv:25779341"/>
<keyword evidence="2" id="KW-0560">Oxidoreductase</keyword>
<dbReference type="OrthoDB" id="2102561at2759"/>
<protein>
    <recommendedName>
        <fullName evidence="5">Short-chain dehydrogenase/reductase</fullName>
    </recommendedName>
</protein>
<dbReference type="RefSeq" id="XP_013942749.1">
    <property type="nucleotide sequence ID" value="XM_014087274.1"/>
</dbReference>
<name>G9NZ41_HYPAI</name>
<dbReference type="PANTHER" id="PTHR44169:SF6">
    <property type="entry name" value="NADPH-DEPENDENT 1-ACYLDIHYDROXYACETONE PHOSPHATE REDUCTASE"/>
    <property type="match status" value="1"/>
</dbReference>
<comment type="caution">
    <text evidence="3">The sequence shown here is derived from an EMBL/GenBank/DDBJ whole genome shotgun (WGS) entry which is preliminary data.</text>
</comment>
<evidence type="ECO:0000313" key="4">
    <source>
        <dbReference type="Proteomes" id="UP000005426"/>
    </source>
</evidence>
<dbReference type="STRING" id="452589.G9NZ41"/>
<dbReference type="PRINTS" id="PR00081">
    <property type="entry name" value="GDHRDH"/>
</dbReference>
<dbReference type="GO" id="GO:0005811">
    <property type="term" value="C:lipid droplet"/>
    <property type="evidence" value="ECO:0007669"/>
    <property type="project" value="TreeGrafter"/>
</dbReference>
<dbReference type="GO" id="GO:0004806">
    <property type="term" value="F:triacylglycerol lipase activity"/>
    <property type="evidence" value="ECO:0007669"/>
    <property type="project" value="TreeGrafter"/>
</dbReference>
<comment type="similarity">
    <text evidence="1">Belongs to the short-chain dehydrogenases/reductases (SDR) family.</text>
</comment>
<dbReference type="OMA" id="INVWGPL"/>
<evidence type="ECO:0000256" key="1">
    <source>
        <dbReference type="ARBA" id="ARBA00006484"/>
    </source>
</evidence>
<dbReference type="GO" id="GO:0005783">
    <property type="term" value="C:endoplasmic reticulum"/>
    <property type="evidence" value="ECO:0007669"/>
    <property type="project" value="TreeGrafter"/>
</dbReference>
<gene>
    <name evidence="3" type="ORF">TRIATDRAFT_275833</name>
</gene>
<keyword evidence="4" id="KW-1185">Reference proteome</keyword>
<sequence>MTPSTQSPKSVLITGCSAGGLGASLALAFRKHGYVVFATARSPEKIPATLTSLPNVHTLSLDVTSDESVYAAAKSVKATLTGKGLDVLFNNSGIGYSSSLLDLDIERAKQLYEVNFWGVIRTTQAFADLVIEAKGAIVNQGSISGESYEPFNSIYGSSKTALAIAGEAWRLELQPLGVRVITVQTGVVESEFFEGLKGFNLPETSYYRPIEDQLRRRAEGEAGYKAMRADLYAEQVARDVVSGKNGKIWRGTMAAPVKYLMWWLPTWLADYLLTGLSPGLAELSPDRRQV</sequence>
<evidence type="ECO:0008006" key="5">
    <source>
        <dbReference type="Google" id="ProtNLM"/>
    </source>
</evidence>
<evidence type="ECO:0000313" key="3">
    <source>
        <dbReference type="EMBL" id="EHK44591.1"/>
    </source>
</evidence>